<comment type="caution">
    <text evidence="3">The sequence shown here is derived from an EMBL/GenBank/DDBJ whole genome shotgun (WGS) entry which is preliminary data.</text>
</comment>
<dbReference type="AlphaFoldDB" id="A0A2R6NYR2"/>
<dbReference type="OrthoDB" id="2803138at2759"/>
<keyword evidence="2" id="KW-0732">Signal</keyword>
<evidence type="ECO:0000256" key="2">
    <source>
        <dbReference type="SAM" id="SignalP"/>
    </source>
</evidence>
<feature type="signal peptide" evidence="2">
    <location>
        <begin position="1"/>
        <end position="26"/>
    </location>
</feature>
<feature type="region of interest" description="Disordered" evidence="1">
    <location>
        <begin position="65"/>
        <end position="90"/>
    </location>
</feature>
<evidence type="ECO:0000313" key="3">
    <source>
        <dbReference type="EMBL" id="PSR80704.1"/>
    </source>
</evidence>
<organism evidence="3 4">
    <name type="scientific">Hermanssonia centrifuga</name>
    <dbReference type="NCBI Taxonomy" id="98765"/>
    <lineage>
        <taxon>Eukaryota</taxon>
        <taxon>Fungi</taxon>
        <taxon>Dikarya</taxon>
        <taxon>Basidiomycota</taxon>
        <taxon>Agaricomycotina</taxon>
        <taxon>Agaricomycetes</taxon>
        <taxon>Polyporales</taxon>
        <taxon>Meruliaceae</taxon>
        <taxon>Hermanssonia</taxon>
    </lineage>
</organism>
<evidence type="ECO:0000256" key="1">
    <source>
        <dbReference type="SAM" id="MobiDB-lite"/>
    </source>
</evidence>
<protein>
    <submittedName>
        <fullName evidence="3">Uncharacterized protein</fullName>
    </submittedName>
</protein>
<name>A0A2R6NYR2_9APHY</name>
<dbReference type="Proteomes" id="UP000186601">
    <property type="component" value="Unassembled WGS sequence"/>
</dbReference>
<proteinExistence type="predicted"/>
<dbReference type="EMBL" id="MLYV02000643">
    <property type="protein sequence ID" value="PSR80704.1"/>
    <property type="molecule type" value="Genomic_DNA"/>
</dbReference>
<sequence>MRPTFILTRAFAVTALVFGAAQVSFAAPIAHVSWSSAVLAPGIDVAMIQELPVVSRAEPVEIREVIETAESPPTSKREPAGPWPSADKLV</sequence>
<feature type="chain" id="PRO_5015316724" evidence="2">
    <location>
        <begin position="27"/>
        <end position="90"/>
    </location>
</feature>
<accession>A0A2R6NYR2</accession>
<reference evidence="3 4" key="1">
    <citation type="submission" date="2018-02" db="EMBL/GenBank/DDBJ databases">
        <title>Genome sequence of the basidiomycete white-rot fungus Phlebia centrifuga.</title>
        <authorList>
            <person name="Granchi Z."/>
            <person name="Peng M."/>
            <person name="de Vries R.P."/>
            <person name="Hilden K."/>
            <person name="Makela M.R."/>
            <person name="Grigoriev I."/>
            <person name="Riley R."/>
        </authorList>
    </citation>
    <scope>NUCLEOTIDE SEQUENCE [LARGE SCALE GENOMIC DNA]</scope>
    <source>
        <strain evidence="3 4">FBCC195</strain>
    </source>
</reference>
<gene>
    <name evidence="3" type="ORF">PHLCEN_2v6620</name>
</gene>
<evidence type="ECO:0000313" key="4">
    <source>
        <dbReference type="Proteomes" id="UP000186601"/>
    </source>
</evidence>
<keyword evidence="4" id="KW-1185">Reference proteome</keyword>